<reference evidence="2 3" key="1">
    <citation type="submission" date="2018-07" db="EMBL/GenBank/DDBJ databases">
        <title>Dyadobacter roseus sp. nov., isolated from rose rhizosphere soil.</title>
        <authorList>
            <person name="Chen L."/>
        </authorList>
    </citation>
    <scope>NUCLEOTIDE SEQUENCE [LARGE SCALE GENOMIC DNA]</scope>
    <source>
        <strain evidence="2 3">RS19</strain>
    </source>
</reference>
<evidence type="ECO:0000259" key="1">
    <source>
        <dbReference type="Pfam" id="PF00117"/>
    </source>
</evidence>
<dbReference type="EMBL" id="QNUL01000008">
    <property type="protein sequence ID" value="REA61330.1"/>
    <property type="molecule type" value="Genomic_DNA"/>
</dbReference>
<name>A0A3D8YBD5_9BACT</name>
<dbReference type="GO" id="GO:0005829">
    <property type="term" value="C:cytosol"/>
    <property type="evidence" value="ECO:0007669"/>
    <property type="project" value="TreeGrafter"/>
</dbReference>
<dbReference type="PANTHER" id="PTHR42695:SF5">
    <property type="entry name" value="GLUTAMINE AMIDOTRANSFERASE YLR126C-RELATED"/>
    <property type="match status" value="1"/>
</dbReference>
<organism evidence="2 3">
    <name type="scientific">Dyadobacter luteus</name>
    <dbReference type="NCBI Taxonomy" id="2259619"/>
    <lineage>
        <taxon>Bacteria</taxon>
        <taxon>Pseudomonadati</taxon>
        <taxon>Bacteroidota</taxon>
        <taxon>Cytophagia</taxon>
        <taxon>Cytophagales</taxon>
        <taxon>Spirosomataceae</taxon>
        <taxon>Dyadobacter</taxon>
    </lineage>
</organism>
<evidence type="ECO:0000313" key="3">
    <source>
        <dbReference type="Proteomes" id="UP000256373"/>
    </source>
</evidence>
<dbReference type="Pfam" id="PF00117">
    <property type="entry name" value="GATase"/>
    <property type="match status" value="1"/>
</dbReference>
<dbReference type="AlphaFoldDB" id="A0A3D8YBD5"/>
<evidence type="ECO:0000313" key="2">
    <source>
        <dbReference type="EMBL" id="REA61330.1"/>
    </source>
</evidence>
<dbReference type="InterPro" id="IPR029062">
    <property type="entry name" value="Class_I_gatase-like"/>
</dbReference>
<dbReference type="InterPro" id="IPR017926">
    <property type="entry name" value="GATASE"/>
</dbReference>
<dbReference type="SUPFAM" id="SSF52317">
    <property type="entry name" value="Class I glutamine amidotransferase-like"/>
    <property type="match status" value="1"/>
</dbReference>
<accession>A0A3D8YBD5</accession>
<comment type="caution">
    <text evidence="2">The sequence shown here is derived from an EMBL/GenBank/DDBJ whole genome shotgun (WGS) entry which is preliminary data.</text>
</comment>
<proteinExistence type="predicted"/>
<dbReference type="GO" id="GO:0016740">
    <property type="term" value="F:transferase activity"/>
    <property type="evidence" value="ECO:0007669"/>
    <property type="project" value="UniProtKB-KW"/>
</dbReference>
<dbReference type="OrthoDB" id="9807137at2"/>
<feature type="domain" description="Glutamine amidotransferase" evidence="1">
    <location>
        <begin position="71"/>
        <end position="188"/>
    </location>
</feature>
<gene>
    <name evidence="2" type="ORF">DSL64_12860</name>
</gene>
<dbReference type="Proteomes" id="UP000256373">
    <property type="component" value="Unassembled WGS sequence"/>
</dbReference>
<keyword evidence="3" id="KW-1185">Reference proteome</keyword>
<dbReference type="PANTHER" id="PTHR42695">
    <property type="entry name" value="GLUTAMINE AMIDOTRANSFERASE YLR126C-RELATED"/>
    <property type="match status" value="1"/>
</dbReference>
<keyword evidence="2" id="KW-0808">Transferase</keyword>
<dbReference type="Gene3D" id="3.40.50.880">
    <property type="match status" value="1"/>
</dbReference>
<dbReference type="CDD" id="cd01741">
    <property type="entry name" value="GATase1_1"/>
    <property type="match status" value="1"/>
</dbReference>
<sequence>MMKVGLLECDHVREELVHIAGDYGQMFPALFLQVAPDWDFSFYDVCNGHFPESADECDVYICTGSKSSVYDKEPWIEKLKDFVQKIFHSQSVFVGVCFGHQLLGEALGGKVEKYAGGWCVGIHTLKLLQQELWMQPAQSELNLLMMCQDQVLKLPPDSQLLASADNCPNAMFSVGNRMLGVQAHPEFPREYNQALMELRVERIGAEKVREGIATLALRSDELIFAGWVRKFVENALK</sequence>
<dbReference type="InterPro" id="IPR044992">
    <property type="entry name" value="ChyE-like"/>
</dbReference>
<protein>
    <submittedName>
        <fullName evidence="2">Amidotransferase</fullName>
    </submittedName>
</protein>